<proteinExistence type="predicted"/>
<dbReference type="EnsemblMetazoa" id="ASIC006296-RA">
    <property type="protein sequence ID" value="ASIC006296-PA"/>
    <property type="gene ID" value="ASIC006296"/>
</dbReference>
<dbReference type="AlphaFoldDB" id="A0A084VLG8"/>
<gene>
    <name evidence="1" type="ORF">ZHAS_00006296</name>
</gene>
<evidence type="ECO:0000313" key="1">
    <source>
        <dbReference type="EMBL" id="KFB38812.1"/>
    </source>
</evidence>
<reference evidence="1 3" key="1">
    <citation type="journal article" date="2014" name="BMC Genomics">
        <title>Genome sequence of Anopheles sinensis provides insight into genetics basis of mosquito competence for malaria parasites.</title>
        <authorList>
            <person name="Zhou D."/>
            <person name="Zhang D."/>
            <person name="Ding G."/>
            <person name="Shi L."/>
            <person name="Hou Q."/>
            <person name="Ye Y."/>
            <person name="Xu Y."/>
            <person name="Zhou H."/>
            <person name="Xiong C."/>
            <person name="Li S."/>
            <person name="Yu J."/>
            <person name="Hong S."/>
            <person name="Yu X."/>
            <person name="Zou P."/>
            <person name="Chen C."/>
            <person name="Chang X."/>
            <person name="Wang W."/>
            <person name="Lv Y."/>
            <person name="Sun Y."/>
            <person name="Ma L."/>
            <person name="Shen B."/>
            <person name="Zhu C."/>
        </authorList>
    </citation>
    <scope>NUCLEOTIDE SEQUENCE [LARGE SCALE GENOMIC DNA]</scope>
</reference>
<sequence>MGRKAEVFESWYVAYADLPKPTSNEYHSQFLPSRAFAARSRTQSSVVIPAKVCAVPLGPTPPHRPWAVDVIRLEVTGDGAVESTLAATVTAEANRPRNWSGSGQIAGCRYNYSTVPV</sequence>
<dbReference type="VEuPathDB" id="VectorBase:ASIC006296"/>
<dbReference type="EMBL" id="ATLV01014494">
    <property type="status" value="NOT_ANNOTATED_CDS"/>
    <property type="molecule type" value="Genomic_DNA"/>
</dbReference>
<dbReference type="EMBL" id="KE524974">
    <property type="protein sequence ID" value="KFB38812.1"/>
    <property type="molecule type" value="Genomic_DNA"/>
</dbReference>
<evidence type="ECO:0000313" key="3">
    <source>
        <dbReference type="Proteomes" id="UP000030765"/>
    </source>
</evidence>
<accession>A0A084VLG8</accession>
<evidence type="ECO:0000313" key="2">
    <source>
        <dbReference type="EnsemblMetazoa" id="ASIC006296-PA"/>
    </source>
</evidence>
<protein>
    <submittedName>
        <fullName evidence="1 2">Creatininase</fullName>
    </submittedName>
</protein>
<reference evidence="2" key="2">
    <citation type="submission" date="2020-05" db="UniProtKB">
        <authorList>
            <consortium name="EnsemblMetazoa"/>
        </authorList>
    </citation>
    <scope>IDENTIFICATION</scope>
</reference>
<name>A0A084VLG8_ANOSI</name>
<organism evidence="1">
    <name type="scientific">Anopheles sinensis</name>
    <name type="common">Mosquito</name>
    <dbReference type="NCBI Taxonomy" id="74873"/>
    <lineage>
        <taxon>Eukaryota</taxon>
        <taxon>Metazoa</taxon>
        <taxon>Ecdysozoa</taxon>
        <taxon>Arthropoda</taxon>
        <taxon>Hexapoda</taxon>
        <taxon>Insecta</taxon>
        <taxon>Pterygota</taxon>
        <taxon>Neoptera</taxon>
        <taxon>Endopterygota</taxon>
        <taxon>Diptera</taxon>
        <taxon>Nematocera</taxon>
        <taxon>Culicoidea</taxon>
        <taxon>Culicidae</taxon>
        <taxon>Anophelinae</taxon>
        <taxon>Anopheles</taxon>
    </lineage>
</organism>
<keyword evidence="3" id="KW-1185">Reference proteome</keyword>
<dbReference type="Proteomes" id="UP000030765">
    <property type="component" value="Unassembled WGS sequence"/>
</dbReference>